<keyword evidence="8 9" id="KW-0472">Membrane</keyword>
<dbReference type="EMBL" id="MK231135">
    <property type="protein sequence ID" value="QFV17251.1"/>
    <property type="molecule type" value="Genomic_DNA"/>
</dbReference>
<feature type="transmembrane region" description="Helical" evidence="9">
    <location>
        <begin position="39"/>
        <end position="62"/>
    </location>
</feature>
<evidence type="ECO:0000256" key="7">
    <source>
        <dbReference type="ARBA" id="ARBA00022989"/>
    </source>
</evidence>
<dbReference type="Pfam" id="PF02392">
    <property type="entry name" value="Ycf4"/>
    <property type="match status" value="1"/>
</dbReference>
<comment type="subcellular location">
    <subcellularLocation>
        <location evidence="2">Membrane</location>
        <topology evidence="2">Multi-pass membrane protein</topology>
    </subcellularLocation>
</comment>
<sequence length="164" mass="18457">MSIQRESIIGSRRWSNMIWCAILVTAGSGFWFNGMQSELALQGAIMCFYGSVAVTLSVYLFLTIWWDVGGGYNEYDTENKSITIWRRGFGNKTIFLKYTRDQMQALKVVVKDGLNPKREIYLCTTTGAQIPLTAVGEPMPLAELEQKATQLAQWLNLSLVGMRA</sequence>
<keyword evidence="11" id="KW-0934">Plastid</keyword>
<dbReference type="AlphaFoldDB" id="A0A5P9RV95"/>
<gene>
    <name evidence="11" type="primary">ycf4</name>
</gene>
<feature type="transmembrane region" description="Helical" evidence="9">
    <location>
        <begin position="14"/>
        <end position="33"/>
    </location>
</feature>
<proteinExistence type="inferred from homology"/>
<name>A0A5P9RV95_CYAME</name>
<evidence type="ECO:0000256" key="3">
    <source>
        <dbReference type="ARBA" id="ARBA00008198"/>
    </source>
</evidence>
<evidence type="ECO:0000256" key="2">
    <source>
        <dbReference type="ARBA" id="ARBA00004141"/>
    </source>
</evidence>
<keyword evidence="7 9" id="KW-1133">Transmembrane helix</keyword>
<evidence type="ECO:0000256" key="6">
    <source>
        <dbReference type="ARBA" id="ARBA00022692"/>
    </source>
</evidence>
<dbReference type="InterPro" id="IPR003359">
    <property type="entry name" value="PSI_Ycf4_assembly"/>
</dbReference>
<keyword evidence="11" id="KW-0150">Chloroplast</keyword>
<comment type="function">
    <text evidence="1">Seems to be required for the assembly of the photosystem I complex.</text>
</comment>
<keyword evidence="5" id="KW-0602">Photosynthesis</keyword>
<organism evidence="11">
    <name type="scientific">Cyanidioschyzon merolae</name>
    <name type="common">Red alga</name>
    <dbReference type="NCBI Taxonomy" id="45157"/>
    <lineage>
        <taxon>Eukaryota</taxon>
        <taxon>Rhodophyta</taxon>
        <taxon>Bangiophyceae</taxon>
        <taxon>Cyanidiales</taxon>
        <taxon>Cyanidiaceae</taxon>
        <taxon>Cyanidioschyzon</taxon>
    </lineage>
</organism>
<dbReference type="GO" id="GO:0009522">
    <property type="term" value="C:photosystem I"/>
    <property type="evidence" value="ECO:0007669"/>
    <property type="project" value="InterPro"/>
</dbReference>
<evidence type="ECO:0000256" key="5">
    <source>
        <dbReference type="ARBA" id="ARBA00022531"/>
    </source>
</evidence>
<reference evidence="10" key="1">
    <citation type="submission" date="2018-11" db="EMBL/GenBank/DDBJ databases">
        <title>Complete Plastid Genome of Cyanidioschyzon merolae Isolate 5508.</title>
        <authorList>
            <person name="Bi G."/>
        </authorList>
    </citation>
    <scope>NUCLEOTIDE SEQUENCE</scope>
    <source>
        <strain evidence="10">5508</strain>
    </source>
</reference>
<evidence type="ECO:0000313" key="10">
    <source>
        <dbReference type="EMBL" id="QFV17078.1"/>
    </source>
</evidence>
<evidence type="ECO:0000256" key="4">
    <source>
        <dbReference type="ARBA" id="ARBA00015395"/>
    </source>
</evidence>
<keyword evidence="6 9" id="KW-0812">Transmembrane</keyword>
<dbReference type="EMBL" id="MK231134">
    <property type="protein sequence ID" value="QFV17078.1"/>
    <property type="molecule type" value="Genomic_DNA"/>
</dbReference>
<evidence type="ECO:0000256" key="8">
    <source>
        <dbReference type="ARBA" id="ARBA00023136"/>
    </source>
</evidence>
<comment type="similarity">
    <text evidence="3">Belongs to the Ycf4 family.</text>
</comment>
<geneLocation type="chloroplast" evidence="11"/>
<dbReference type="OMA" id="RFSNYWW"/>
<dbReference type="GO" id="GO:0015979">
    <property type="term" value="P:photosynthesis"/>
    <property type="evidence" value="ECO:0007669"/>
    <property type="project" value="UniProtKB-KW"/>
</dbReference>
<reference evidence="11" key="2">
    <citation type="submission" date="2018-11" db="EMBL/GenBank/DDBJ databases">
        <title>Complete Plastid Genome of Cyanidioschyzon merolae Isolate 5578.</title>
        <authorList>
            <person name="Bi G."/>
        </authorList>
    </citation>
    <scope>NUCLEOTIDE SEQUENCE</scope>
</reference>
<evidence type="ECO:0000256" key="1">
    <source>
        <dbReference type="ARBA" id="ARBA00002862"/>
    </source>
</evidence>
<accession>A0A5P9RV95</accession>
<evidence type="ECO:0000313" key="11">
    <source>
        <dbReference type="EMBL" id="QFV17251.1"/>
    </source>
</evidence>
<evidence type="ECO:0000256" key="9">
    <source>
        <dbReference type="SAM" id="Phobius"/>
    </source>
</evidence>
<protein>
    <recommendedName>
        <fullName evidence="4">Photosystem I assembly protein Ycf4</fullName>
    </recommendedName>
</protein>